<keyword evidence="8" id="KW-1185">Reference proteome</keyword>
<evidence type="ECO:0000259" key="6">
    <source>
        <dbReference type="Pfam" id="PF01494"/>
    </source>
</evidence>
<dbReference type="Pfam" id="PF01494">
    <property type="entry name" value="FAD_binding_3"/>
    <property type="match status" value="1"/>
</dbReference>
<dbReference type="Proteomes" id="UP000799538">
    <property type="component" value="Unassembled WGS sequence"/>
</dbReference>
<dbReference type="SUPFAM" id="SSF51905">
    <property type="entry name" value="FAD/NAD(P)-binding domain"/>
    <property type="match status" value="1"/>
</dbReference>
<gene>
    <name evidence="7" type="ORF">BDZ85DRAFT_238364</name>
</gene>
<evidence type="ECO:0000313" key="8">
    <source>
        <dbReference type="Proteomes" id="UP000799538"/>
    </source>
</evidence>
<dbReference type="GO" id="GO:0004497">
    <property type="term" value="F:monooxygenase activity"/>
    <property type="evidence" value="ECO:0007669"/>
    <property type="project" value="UniProtKB-KW"/>
</dbReference>
<dbReference type="PANTHER" id="PTHR13789:SF309">
    <property type="entry name" value="PUTATIVE (AFU_ORTHOLOGUE AFUA_6G14510)-RELATED"/>
    <property type="match status" value="1"/>
</dbReference>
<evidence type="ECO:0000256" key="3">
    <source>
        <dbReference type="ARBA" id="ARBA00022827"/>
    </source>
</evidence>
<sequence length="435" mass="48106">MPAIKIAIVGGGIAGLTTAIALEKYVGPAHDLDIRIYERLDLGDMHRHEDRKQESVNVAPMVGAGLGLQNNGVHILGELDPRIKAAVEYGGFKCRGFRFLTAGDWLLGRINQPLITISRGVLINALREALPAASLRQRTVIDISINPGGLPALRLDGDEELGEVDLLIGADGIRSPTRHALFGNDQRYHAEYSGACAVGGFHKMAVPEHIINDQTMNFVYGSTGFFGYSALSQNVHDKLLYWSVFAHPLPDRKELVDLNVMDDLLKTRHGQWRSPIIRSILTEAKVDSIWPIFFVPPLPSWGRDGAVLVGDAAHAMTPRSGQGASQGIEDAQTLAILLAEELKRSSNRHEAIRRTIDGLYQIRKDRVRAIHEQANTFKEPELPMSRLQTWALYAAFFIMTKLSTFVDIFPKPGTWDSRAAVERYLSLPDQVANVQ</sequence>
<dbReference type="PRINTS" id="PR00420">
    <property type="entry name" value="RNGMNOXGNASE"/>
</dbReference>
<accession>A0A6A6GAK7</accession>
<comment type="similarity">
    <text evidence="1">Belongs to the paxM FAD-dependent monooxygenase family.</text>
</comment>
<keyword evidence="2" id="KW-0285">Flavoprotein</keyword>
<evidence type="ECO:0000256" key="4">
    <source>
        <dbReference type="ARBA" id="ARBA00023002"/>
    </source>
</evidence>
<reference evidence="8" key="1">
    <citation type="journal article" date="2020" name="Stud. Mycol.">
        <title>101 Dothideomycetes genomes: A test case for predicting lifestyles and emergence of pathogens.</title>
        <authorList>
            <person name="Haridas S."/>
            <person name="Albert R."/>
            <person name="Binder M."/>
            <person name="Bloem J."/>
            <person name="LaButti K."/>
            <person name="Salamov A."/>
            <person name="Andreopoulos B."/>
            <person name="Baker S."/>
            <person name="Barry K."/>
            <person name="Bills G."/>
            <person name="Bluhm B."/>
            <person name="Cannon C."/>
            <person name="Castanera R."/>
            <person name="Culley D."/>
            <person name="Daum C."/>
            <person name="Ezra D."/>
            <person name="Gonzalez J."/>
            <person name="Henrissat B."/>
            <person name="Kuo A."/>
            <person name="Liang C."/>
            <person name="Lipzen A."/>
            <person name="Lutzoni F."/>
            <person name="Magnuson J."/>
            <person name="Mondo S."/>
            <person name="Nolan M."/>
            <person name="Ohm R."/>
            <person name="Pangilinan J."/>
            <person name="Park H.-J."/>
            <person name="Ramirez L."/>
            <person name="Alfaro M."/>
            <person name="Sun H."/>
            <person name="Tritt A."/>
            <person name="Yoshinaga Y."/>
            <person name="Zwiers L.-H."/>
            <person name="Turgeon B."/>
            <person name="Goodwin S."/>
            <person name="Spatafora J."/>
            <person name="Crous P."/>
            <person name="Grigoriev I."/>
        </authorList>
    </citation>
    <scope>NUCLEOTIDE SEQUENCE [LARGE SCALE GENOMIC DNA]</scope>
    <source>
        <strain evidence="8">CECT 20119</strain>
    </source>
</reference>
<organism evidence="7 8">
    <name type="scientific">Elsinoe ampelina</name>
    <dbReference type="NCBI Taxonomy" id="302913"/>
    <lineage>
        <taxon>Eukaryota</taxon>
        <taxon>Fungi</taxon>
        <taxon>Dikarya</taxon>
        <taxon>Ascomycota</taxon>
        <taxon>Pezizomycotina</taxon>
        <taxon>Dothideomycetes</taxon>
        <taxon>Dothideomycetidae</taxon>
        <taxon>Myriangiales</taxon>
        <taxon>Elsinoaceae</taxon>
        <taxon>Elsinoe</taxon>
    </lineage>
</organism>
<dbReference type="InterPro" id="IPR036188">
    <property type="entry name" value="FAD/NAD-bd_sf"/>
</dbReference>
<name>A0A6A6GAK7_9PEZI</name>
<dbReference type="GO" id="GO:0071949">
    <property type="term" value="F:FAD binding"/>
    <property type="evidence" value="ECO:0007669"/>
    <property type="project" value="InterPro"/>
</dbReference>
<proteinExistence type="inferred from homology"/>
<keyword evidence="3" id="KW-0274">FAD</keyword>
<protein>
    <recommendedName>
        <fullName evidence="6">FAD-binding domain-containing protein</fullName>
    </recommendedName>
</protein>
<evidence type="ECO:0000256" key="5">
    <source>
        <dbReference type="ARBA" id="ARBA00023033"/>
    </source>
</evidence>
<dbReference type="InterPro" id="IPR002938">
    <property type="entry name" value="FAD-bd"/>
</dbReference>
<feature type="domain" description="FAD-binding" evidence="6">
    <location>
        <begin position="163"/>
        <end position="345"/>
    </location>
</feature>
<evidence type="ECO:0000256" key="1">
    <source>
        <dbReference type="ARBA" id="ARBA00007992"/>
    </source>
</evidence>
<dbReference type="EMBL" id="ML992508">
    <property type="protein sequence ID" value="KAF2222755.1"/>
    <property type="molecule type" value="Genomic_DNA"/>
</dbReference>
<keyword evidence="4" id="KW-0560">Oxidoreductase</keyword>
<dbReference type="InterPro" id="IPR050493">
    <property type="entry name" value="FAD-dep_Monooxygenase_BioMet"/>
</dbReference>
<dbReference type="OrthoDB" id="16820at2759"/>
<dbReference type="PANTHER" id="PTHR13789">
    <property type="entry name" value="MONOOXYGENASE"/>
    <property type="match status" value="1"/>
</dbReference>
<dbReference type="AlphaFoldDB" id="A0A6A6GAK7"/>
<dbReference type="Gene3D" id="3.50.50.60">
    <property type="entry name" value="FAD/NAD(P)-binding domain"/>
    <property type="match status" value="1"/>
</dbReference>
<evidence type="ECO:0000256" key="2">
    <source>
        <dbReference type="ARBA" id="ARBA00022630"/>
    </source>
</evidence>
<evidence type="ECO:0000313" key="7">
    <source>
        <dbReference type="EMBL" id="KAF2222755.1"/>
    </source>
</evidence>
<keyword evidence="5" id="KW-0503">Monooxygenase</keyword>